<accession>A0A4S4M1X9</accession>
<dbReference type="SMART" id="SM00066">
    <property type="entry name" value="GAL4"/>
    <property type="match status" value="1"/>
</dbReference>
<dbReference type="GO" id="GO:0003677">
    <property type="term" value="F:DNA binding"/>
    <property type="evidence" value="ECO:0007669"/>
    <property type="project" value="InterPro"/>
</dbReference>
<dbReference type="GO" id="GO:0008270">
    <property type="term" value="F:zinc ion binding"/>
    <property type="evidence" value="ECO:0007669"/>
    <property type="project" value="InterPro"/>
</dbReference>
<feature type="region of interest" description="Disordered" evidence="4">
    <location>
        <begin position="784"/>
        <end position="875"/>
    </location>
</feature>
<dbReference type="InterPro" id="IPR001138">
    <property type="entry name" value="Zn2Cys6_DnaBD"/>
</dbReference>
<keyword evidence="3" id="KW-0539">Nucleus</keyword>
<dbReference type="PROSITE" id="PS50048">
    <property type="entry name" value="ZN2_CY6_FUNGAL_2"/>
    <property type="match status" value="1"/>
</dbReference>
<evidence type="ECO:0000313" key="6">
    <source>
        <dbReference type="EMBL" id="THH18885.1"/>
    </source>
</evidence>
<dbReference type="PROSITE" id="PS00463">
    <property type="entry name" value="ZN2_CY6_FUNGAL_1"/>
    <property type="match status" value="1"/>
</dbReference>
<dbReference type="Proteomes" id="UP000310158">
    <property type="component" value="Unassembled WGS sequence"/>
</dbReference>
<sequence>MDDNTPSEDGTNTLAPATPQLQSSTNPKFSSGSHIRSRITVVCAECKRLKLKCDRRNPCGSCLKRDTVHRCQYSAAAAEKIDVQSLHNRLQLVESQMAQIIAGGLRLTQSAPVNCPSDSLPFPHNDRAILATGNSGSSITISLDEVAALWLEHIDLPQAVFPDTPFPSSSHMQLEPAGVANDQPPPAALLPPLNLYYPPSSSKPCVSPALVALLPSAQSTRSRIATAIAETMRMHPCFNMKHFRSRLDAMFAWAKENEAQPLSISGPSSSANDKAELARSIFFGKPLSPSSASSLPKPPPTLSFFASATAAYALGVLACKENEAVSDAEMSKSAAKPSRTEDGRPATVPSRSAAWQKCTPGGLFALSQQALSVFEMSQTYDLDSLVAMILHILFLLHGGKSRISHLVFPLVGKMVNIAFMMGLATDPDEFTGKYSLFDAEMRRRVWWDVVFYDVFVADCTGHSPLIQDNTYTTKMPADVDEEQFTPASISLPVPVPRGAGGDPSEVGFGYFIQKCRLAQLVKNVKKRQFKDPLREDASLESSLQQAEEFESEVKKWLSDLPRVYRLDLDLDSASDPSLPSSTARPIFVSPSLRAQRCELAILANRLVLKVSLPFLKSCADPASEICPRRIVSSIIDASHTIIQAARVLHDTWKQMRPAAFAFYSFGRTLFDASVMAACAVISHPTGVSSGVALSDVDVALEIMKDPKVATGATKDGDSEKCSEAVKVLEMLKTKADGVRRGDPMASMGPAYLAGMKRKRSEVEDGQLETSFDLPYVGAGVTCSTRPAGEVDGYGGRASTSSGRSKHTSSSRSKYETDRETGFTLADALPIPSTPLMLGSDDQEELKPQIPIRGRPRQESTRQRGSTSGRKHARMPPVSLHLPVQVASLTPEPLPYRPSQDVSITDVPSQSSLKYIVPFGAAVEDQGMNTHESSSRLFAAAESSVGVSYAQHSRPDSPNPTSMYATYPSNEIIAGMRGSSSQNGSVYGGLGLAAPSPQPTPSFPSATLPTHSASPYDTVHPEYYSISGFGPSTTSASIGYDRSDPPMMGLGMSDSRPGTATASTPVTSMADSPSYAINAGGGGGGGMALTFASQLSKPPNGVSDPSAPFQDTRNSMQPWPSENGGIGGPVANVGDAWPGYRYY</sequence>
<feature type="compositionally biased region" description="Polar residues" evidence="4">
    <location>
        <begin position="7"/>
        <end position="32"/>
    </location>
</feature>
<evidence type="ECO:0000259" key="5">
    <source>
        <dbReference type="PROSITE" id="PS50048"/>
    </source>
</evidence>
<keyword evidence="7" id="KW-1185">Reference proteome</keyword>
<dbReference type="CDD" id="cd12148">
    <property type="entry name" value="fungal_TF_MHR"/>
    <property type="match status" value="1"/>
</dbReference>
<name>A0A4S4M1X9_9AGAM</name>
<feature type="domain" description="Zn(2)-C6 fungal-type" evidence="5">
    <location>
        <begin position="42"/>
        <end position="73"/>
    </location>
</feature>
<dbReference type="Pfam" id="PF04082">
    <property type="entry name" value="Fungal_trans"/>
    <property type="match status" value="1"/>
</dbReference>
<protein>
    <recommendedName>
        <fullName evidence="5">Zn(2)-C6 fungal-type domain-containing protein</fullName>
    </recommendedName>
</protein>
<comment type="caution">
    <text evidence="6">The sequence shown here is derived from an EMBL/GenBank/DDBJ whole genome shotgun (WGS) entry which is preliminary data.</text>
</comment>
<comment type="subcellular location">
    <subcellularLocation>
        <location evidence="1">Nucleus</location>
    </subcellularLocation>
</comment>
<dbReference type="Gene3D" id="4.10.240.10">
    <property type="entry name" value="Zn(2)-C6 fungal-type DNA-binding domain"/>
    <property type="match status" value="1"/>
</dbReference>
<dbReference type="PANTHER" id="PTHR31001">
    <property type="entry name" value="UNCHARACTERIZED TRANSCRIPTIONAL REGULATORY PROTEIN"/>
    <property type="match status" value="1"/>
</dbReference>
<keyword evidence="2" id="KW-0479">Metal-binding</keyword>
<reference evidence="6 7" key="1">
    <citation type="submission" date="2019-02" db="EMBL/GenBank/DDBJ databases">
        <title>Genome sequencing of the rare red list fungi Bondarzewia mesenterica.</title>
        <authorList>
            <person name="Buettner E."/>
            <person name="Kellner H."/>
        </authorList>
    </citation>
    <scope>NUCLEOTIDE SEQUENCE [LARGE SCALE GENOMIC DNA]</scope>
    <source>
        <strain evidence="6 7">DSM 108281</strain>
    </source>
</reference>
<dbReference type="PANTHER" id="PTHR31001:SF89">
    <property type="entry name" value="ZN(2)-C6 FUNGAL-TYPE DOMAIN-CONTAINING PROTEIN"/>
    <property type="match status" value="1"/>
</dbReference>
<dbReference type="AlphaFoldDB" id="A0A4S4M1X9"/>
<dbReference type="EMBL" id="SGPL01000061">
    <property type="protein sequence ID" value="THH18885.1"/>
    <property type="molecule type" value="Genomic_DNA"/>
</dbReference>
<evidence type="ECO:0000256" key="2">
    <source>
        <dbReference type="ARBA" id="ARBA00022723"/>
    </source>
</evidence>
<dbReference type="GO" id="GO:0006351">
    <property type="term" value="P:DNA-templated transcription"/>
    <property type="evidence" value="ECO:0007669"/>
    <property type="project" value="InterPro"/>
</dbReference>
<feature type="region of interest" description="Disordered" evidence="4">
    <location>
        <begin position="1"/>
        <end position="32"/>
    </location>
</feature>
<dbReference type="GO" id="GO:0005634">
    <property type="term" value="C:nucleus"/>
    <property type="evidence" value="ECO:0007669"/>
    <property type="project" value="UniProtKB-SubCell"/>
</dbReference>
<evidence type="ECO:0000256" key="3">
    <source>
        <dbReference type="ARBA" id="ARBA00023242"/>
    </source>
</evidence>
<evidence type="ECO:0000256" key="4">
    <source>
        <dbReference type="SAM" id="MobiDB-lite"/>
    </source>
</evidence>
<dbReference type="Pfam" id="PF00172">
    <property type="entry name" value="Zn_clus"/>
    <property type="match status" value="1"/>
</dbReference>
<dbReference type="CDD" id="cd00067">
    <property type="entry name" value="GAL4"/>
    <property type="match status" value="1"/>
</dbReference>
<evidence type="ECO:0000313" key="7">
    <source>
        <dbReference type="Proteomes" id="UP000310158"/>
    </source>
</evidence>
<proteinExistence type="predicted"/>
<organism evidence="6 7">
    <name type="scientific">Bondarzewia mesenterica</name>
    <dbReference type="NCBI Taxonomy" id="1095465"/>
    <lineage>
        <taxon>Eukaryota</taxon>
        <taxon>Fungi</taxon>
        <taxon>Dikarya</taxon>
        <taxon>Basidiomycota</taxon>
        <taxon>Agaricomycotina</taxon>
        <taxon>Agaricomycetes</taxon>
        <taxon>Russulales</taxon>
        <taxon>Bondarzewiaceae</taxon>
        <taxon>Bondarzewia</taxon>
    </lineage>
</organism>
<dbReference type="InterPro" id="IPR007219">
    <property type="entry name" value="XnlR_reg_dom"/>
</dbReference>
<evidence type="ECO:0000256" key="1">
    <source>
        <dbReference type="ARBA" id="ARBA00004123"/>
    </source>
</evidence>
<feature type="region of interest" description="Disordered" evidence="4">
    <location>
        <begin position="330"/>
        <end position="351"/>
    </location>
</feature>
<feature type="region of interest" description="Disordered" evidence="4">
    <location>
        <begin position="1095"/>
        <end position="1114"/>
    </location>
</feature>
<gene>
    <name evidence="6" type="ORF">EW146_g2173</name>
</gene>
<dbReference type="InterPro" id="IPR036864">
    <property type="entry name" value="Zn2-C6_fun-type_DNA-bd_sf"/>
</dbReference>
<dbReference type="InterPro" id="IPR050613">
    <property type="entry name" value="Sec_Metabolite_Reg"/>
</dbReference>
<dbReference type="SMART" id="SM00906">
    <property type="entry name" value="Fungal_trans"/>
    <property type="match status" value="1"/>
</dbReference>
<dbReference type="OrthoDB" id="4934715at2759"/>
<dbReference type="GO" id="GO:0000981">
    <property type="term" value="F:DNA-binding transcription factor activity, RNA polymerase II-specific"/>
    <property type="evidence" value="ECO:0007669"/>
    <property type="project" value="InterPro"/>
</dbReference>
<dbReference type="SUPFAM" id="SSF57701">
    <property type="entry name" value="Zn2/Cys6 DNA-binding domain"/>
    <property type="match status" value="1"/>
</dbReference>